<name>A0A9X1NH43_9ACTN</name>
<evidence type="ECO:0000313" key="2">
    <source>
        <dbReference type="Proteomes" id="UP001138997"/>
    </source>
</evidence>
<dbReference type="Proteomes" id="UP001138997">
    <property type="component" value="Unassembled WGS sequence"/>
</dbReference>
<accession>A0A9X1NH43</accession>
<dbReference type="EMBL" id="JAJOMB010000011">
    <property type="protein sequence ID" value="MCD5313414.1"/>
    <property type="molecule type" value="Genomic_DNA"/>
</dbReference>
<proteinExistence type="predicted"/>
<dbReference type="RefSeq" id="WP_231444574.1">
    <property type="nucleotide sequence ID" value="NZ_JAJOMB010000011.1"/>
</dbReference>
<protein>
    <submittedName>
        <fullName evidence="1">Uncharacterized protein</fullName>
    </submittedName>
</protein>
<organism evidence="1 2">
    <name type="scientific">Kineosporia babensis</name>
    <dbReference type="NCBI Taxonomy" id="499548"/>
    <lineage>
        <taxon>Bacteria</taxon>
        <taxon>Bacillati</taxon>
        <taxon>Actinomycetota</taxon>
        <taxon>Actinomycetes</taxon>
        <taxon>Kineosporiales</taxon>
        <taxon>Kineosporiaceae</taxon>
        <taxon>Kineosporia</taxon>
    </lineage>
</organism>
<dbReference type="AlphaFoldDB" id="A0A9X1NH43"/>
<reference evidence="1" key="1">
    <citation type="submission" date="2021-11" db="EMBL/GenBank/DDBJ databases">
        <title>Streptomyces corallinus and Kineosporia corallina sp. nov., two new coral-derived marine actinobacteria.</title>
        <authorList>
            <person name="Buangrab K."/>
            <person name="Sutthacheep M."/>
            <person name="Yeemin T."/>
            <person name="Harunari E."/>
            <person name="Igarashi Y."/>
            <person name="Sripreechasak P."/>
            <person name="Kanchanasin P."/>
            <person name="Tanasupawat S."/>
            <person name="Phongsopitanun W."/>
        </authorList>
    </citation>
    <scope>NUCLEOTIDE SEQUENCE</scope>
    <source>
        <strain evidence="1">JCM 31032</strain>
    </source>
</reference>
<gene>
    <name evidence="1" type="ORF">LR394_21125</name>
</gene>
<comment type="caution">
    <text evidence="1">The sequence shown here is derived from an EMBL/GenBank/DDBJ whole genome shotgun (WGS) entry which is preliminary data.</text>
</comment>
<sequence length="394" mass="44544">MGEVQELRDQVEALIRRWHVYEVDRGGRPVIDFDCSPDRAPRRYRPVESRLEVYQELTRLRATAAEIGSGARQIGEVIRAHRAYAGALLGRRDPLYTYLRDTQGCDAEGWPEEHILQVRDLAVKALEGLGVRWGRDLNRDLLALEQPITGEEAAELIPAAARSLEPVVRELVRSTAKYSVRVQPDDVDDFWAYWLDGAGQDVRLRINQRYATFTMVQVRQFALHELLGHALQYASYTQVCAEDPDVPWVRLMSVNLPYQFMLEGLAQALPLFVTPSDAALVARVRLAHYLQLVRGELHLAVNAGVPLIECANHARARVPYWTDATISDTLTERSANPLLRSYLWSYPAGLDWWAALADSADDQARDRVLQAVYRRPLSPVQLERLAGQATSALK</sequence>
<evidence type="ECO:0000313" key="1">
    <source>
        <dbReference type="EMBL" id="MCD5313414.1"/>
    </source>
</evidence>
<keyword evidence="2" id="KW-1185">Reference proteome</keyword>